<keyword evidence="3" id="KW-0808">Transferase</keyword>
<dbReference type="AlphaFoldDB" id="A0A8J6NIJ9"/>
<protein>
    <submittedName>
        <fullName evidence="4">Trimethylamine methyltransferase family protein</fullName>
    </submittedName>
</protein>
<evidence type="ECO:0000256" key="2">
    <source>
        <dbReference type="ARBA" id="ARBA00022603"/>
    </source>
</evidence>
<reference evidence="4 5" key="1">
    <citation type="submission" date="2020-08" db="EMBL/GenBank/DDBJ databases">
        <title>Bridging the membrane lipid divide: bacteria of the FCB group superphylum have the potential to synthesize archaeal ether lipids.</title>
        <authorList>
            <person name="Villanueva L."/>
            <person name="Von Meijenfeldt F.A.B."/>
            <person name="Westbye A.B."/>
            <person name="Yadav S."/>
            <person name="Hopmans E.C."/>
            <person name="Dutilh B.E."/>
            <person name="Sinninghe Damste J.S."/>
        </authorList>
    </citation>
    <scope>NUCLEOTIDE SEQUENCE [LARGE SCALE GENOMIC DNA]</scope>
    <source>
        <strain evidence="4">NIOZ-UU36</strain>
    </source>
</reference>
<comment type="caution">
    <text evidence="4">The sequence shown here is derived from an EMBL/GenBank/DDBJ whole genome shotgun (WGS) entry which is preliminary data.</text>
</comment>
<dbReference type="InterPro" id="IPR038601">
    <property type="entry name" value="MttB-like_sf"/>
</dbReference>
<dbReference type="GO" id="GO:0032259">
    <property type="term" value="P:methylation"/>
    <property type="evidence" value="ECO:0007669"/>
    <property type="project" value="UniProtKB-KW"/>
</dbReference>
<dbReference type="InterPro" id="IPR010426">
    <property type="entry name" value="MTTB_MeTrfase"/>
</dbReference>
<dbReference type="Pfam" id="PF06253">
    <property type="entry name" value="MTTB"/>
    <property type="match status" value="1"/>
</dbReference>
<evidence type="ECO:0000313" key="5">
    <source>
        <dbReference type="Proteomes" id="UP000614469"/>
    </source>
</evidence>
<evidence type="ECO:0000256" key="3">
    <source>
        <dbReference type="ARBA" id="ARBA00022679"/>
    </source>
</evidence>
<name>A0A8J6NIJ9_9CHLR</name>
<keyword evidence="2 4" id="KW-0489">Methyltransferase</keyword>
<comment type="similarity">
    <text evidence="1">Belongs to the trimethylamine methyltransferase family.</text>
</comment>
<dbReference type="Proteomes" id="UP000614469">
    <property type="component" value="Unassembled WGS sequence"/>
</dbReference>
<dbReference type="Gene3D" id="3.20.20.480">
    <property type="entry name" value="Trimethylamine methyltransferase-like"/>
    <property type="match status" value="1"/>
</dbReference>
<proteinExistence type="inferred from homology"/>
<dbReference type="EMBL" id="JACNJN010000070">
    <property type="protein sequence ID" value="MBC8334507.1"/>
    <property type="molecule type" value="Genomic_DNA"/>
</dbReference>
<evidence type="ECO:0000256" key="1">
    <source>
        <dbReference type="ARBA" id="ARBA00007137"/>
    </source>
</evidence>
<gene>
    <name evidence="4" type="ORF">H8E29_04520</name>
</gene>
<evidence type="ECO:0000313" key="4">
    <source>
        <dbReference type="EMBL" id="MBC8334507.1"/>
    </source>
</evidence>
<accession>A0A8J6NIJ9</accession>
<dbReference type="GO" id="GO:0015948">
    <property type="term" value="P:methanogenesis"/>
    <property type="evidence" value="ECO:0007669"/>
    <property type="project" value="InterPro"/>
</dbReference>
<dbReference type="GO" id="GO:0008168">
    <property type="term" value="F:methyltransferase activity"/>
    <property type="evidence" value="ECO:0007669"/>
    <property type="project" value="UniProtKB-KW"/>
</dbReference>
<organism evidence="4 5">
    <name type="scientific">Candidatus Desulfolinea nitratireducens</name>
    <dbReference type="NCBI Taxonomy" id="2841698"/>
    <lineage>
        <taxon>Bacteria</taxon>
        <taxon>Bacillati</taxon>
        <taxon>Chloroflexota</taxon>
        <taxon>Anaerolineae</taxon>
        <taxon>Anaerolineales</taxon>
        <taxon>Anaerolineales incertae sedis</taxon>
        <taxon>Candidatus Desulfolinea</taxon>
    </lineage>
</organism>
<sequence>MVDIKPIRPKLKLDVLDSDELESIQSATLDLLETVGVRFPSDEALRIFAEHGARVDEESQIVRIHSDLVKKALSHAPRSYKLAGRVKEADLLLDGSRSYFGTDGVGVETLDFITGASRSSTKEDVAKMARVADALSSIGFYWPMVSAQDYGLTAPLHEIEASFKNTVKHVQTVTSVNETLANYAIRMAEIISGDRSRMRAAPPLSALICTITPLGQDKEAIEAALVYAKAGIPVGFMAMPTLGSTAPATTGGALVLGNAELVSAIVLMQLVAPGAPVFYSLCASVMDPQTAGYIVGIPEKYLCNTAGVQLAHDWGVPVLAGSFAMDAPEPATWQLGRDSVYTSLMVAMAGADLAEGLGMIKSSTLLVPEQIIFDDEIYHTHRALVEGVDTSIDGLAMDAIKNVGPGGHFLAQKHTRKHLRKIWIPELSHPRISQGEAPSADIRQRARDKFDLILKEHMPEPLEESVQYELQAILDAAKNEIGG</sequence>